<dbReference type="InterPro" id="IPR036465">
    <property type="entry name" value="vWFA_dom_sf"/>
</dbReference>
<dbReference type="PANTHER" id="PTHR24020:SF84">
    <property type="entry name" value="VWFA DOMAIN-CONTAINING PROTEIN"/>
    <property type="match status" value="1"/>
</dbReference>
<dbReference type="InterPro" id="IPR002035">
    <property type="entry name" value="VWF_A"/>
</dbReference>
<dbReference type="AlphaFoldDB" id="A0A0K2D7M3"/>
<dbReference type="Gene3D" id="3.40.50.410">
    <property type="entry name" value="von Willebrand factor, type A domain"/>
    <property type="match status" value="1"/>
</dbReference>
<dbReference type="SUPFAM" id="SSF53300">
    <property type="entry name" value="vWA-like"/>
    <property type="match status" value="1"/>
</dbReference>
<reference evidence="2" key="1">
    <citation type="submission" date="2015-03" db="EMBL/GenBank/DDBJ databases">
        <title>Emergence of plasmid-mediated VIM-4 carbapenemase in Citrobacter freundii, co-harbouring armA, CTX-M-3, TEM-1 and QnrB at a cancer centre in Bulgaria.</title>
        <authorList>
            <person name="Sabtcheva S.D."/>
            <person name="Ivanov I.N."/>
        </authorList>
    </citation>
    <scope>NUCLEOTIDE SEQUENCE</scope>
    <source>
        <tissue evidence="2">Byssus</tissue>
    </source>
</reference>
<feature type="domain" description="VWFA" evidence="1">
    <location>
        <begin position="51"/>
        <end position="226"/>
    </location>
</feature>
<dbReference type="SMR" id="A0A0K2D7M3"/>
<dbReference type="PROSITE" id="PS50234">
    <property type="entry name" value="VWFA"/>
    <property type="match status" value="1"/>
</dbReference>
<name>A0A0K2D7M3_MYTCO</name>
<dbReference type="PANTHER" id="PTHR24020">
    <property type="entry name" value="COLLAGEN ALPHA"/>
    <property type="match status" value="1"/>
</dbReference>
<dbReference type="PRINTS" id="PR00453">
    <property type="entry name" value="VWFADOMAIN"/>
</dbReference>
<dbReference type="InterPro" id="IPR050525">
    <property type="entry name" value="ECM_Assembly_Org"/>
</dbReference>
<organism evidence="2">
    <name type="scientific">Mytilus coruscus</name>
    <name type="common">Sea mussel</name>
    <dbReference type="NCBI Taxonomy" id="42192"/>
    <lineage>
        <taxon>Eukaryota</taxon>
        <taxon>Metazoa</taxon>
        <taxon>Spiralia</taxon>
        <taxon>Lophotrochozoa</taxon>
        <taxon>Mollusca</taxon>
        <taxon>Bivalvia</taxon>
        <taxon>Autobranchia</taxon>
        <taxon>Pteriomorphia</taxon>
        <taxon>Mytilida</taxon>
        <taxon>Mytiloidea</taxon>
        <taxon>Mytilidae</taxon>
        <taxon>Mytilinae</taxon>
        <taxon>Mytilus</taxon>
    </lineage>
</organism>
<evidence type="ECO:0000313" key="2">
    <source>
        <dbReference type="EMBL" id="ALA16012.1"/>
    </source>
</evidence>
<sequence length="239" mass="26513">MLHIYIYLKVAAEITKFQVKTLEMMRILLAHLMCLLLAINPSLQLINTKADVLFILDTSGSIGQSNFTIMKNTAANIAGQFMIGKDNTQVGVDVFSHTVKTEIKLRQWNWLPLLRYYIKNIPYGSGGTKTYAALEHARKSSFTKPNGDRPDAQNIALVMTDGGSDNKDFTCAAAQKMRDDGILVFAIPIGSNINEDEIKCIETDSSFRFAALNFEALKLSSFRQGIARKILSASKPRTG</sequence>
<dbReference type="CDD" id="cd01450">
    <property type="entry name" value="vWFA_subfamily_ECM"/>
    <property type="match status" value="1"/>
</dbReference>
<dbReference type="EMBL" id="KP876470">
    <property type="protein sequence ID" value="ALA16012.1"/>
    <property type="molecule type" value="mRNA"/>
</dbReference>
<accession>A0A0K2D7M3</accession>
<proteinExistence type="evidence at transcript level"/>
<protein>
    <submittedName>
        <fullName evidence="2">Collagen-like protein-4</fullName>
    </submittedName>
</protein>
<dbReference type="GO" id="GO:0005581">
    <property type="term" value="C:collagen trimer"/>
    <property type="evidence" value="ECO:0007669"/>
    <property type="project" value="UniProtKB-KW"/>
</dbReference>
<dbReference type="Pfam" id="PF00092">
    <property type="entry name" value="VWA"/>
    <property type="match status" value="1"/>
</dbReference>
<evidence type="ECO:0000259" key="1">
    <source>
        <dbReference type="PROSITE" id="PS50234"/>
    </source>
</evidence>
<dbReference type="SMART" id="SM00327">
    <property type="entry name" value="VWA"/>
    <property type="match status" value="1"/>
</dbReference>
<keyword evidence="2" id="KW-0176">Collagen</keyword>